<dbReference type="Proteomes" id="UP000335636">
    <property type="component" value="Unassembled WGS sequence"/>
</dbReference>
<reference evidence="3" key="1">
    <citation type="submission" date="2019-04" db="EMBL/GenBank/DDBJ databases">
        <authorList>
            <person name="Alioto T."/>
            <person name="Alioto T."/>
        </authorList>
    </citation>
    <scope>NUCLEOTIDE SEQUENCE [LARGE SCALE GENOMIC DNA]</scope>
</reference>
<protein>
    <recommendedName>
        <fullName evidence="2">Tyrosine 3-monooxygenase-like ACT domain-containing protein</fullName>
    </recommendedName>
</protein>
<evidence type="ECO:0000313" key="4">
    <source>
        <dbReference type="Proteomes" id="UP000335636"/>
    </source>
</evidence>
<gene>
    <name evidence="3" type="ORF">MONAX_5E027234</name>
</gene>
<name>A0A5E4DDS3_MARMO</name>
<feature type="non-terminal residue" evidence="3">
    <location>
        <position position="58"/>
    </location>
</feature>
<dbReference type="EMBL" id="CABDUW010021548">
    <property type="protein sequence ID" value="VTJ92397.1"/>
    <property type="molecule type" value="Genomic_DNA"/>
</dbReference>
<evidence type="ECO:0000256" key="1">
    <source>
        <dbReference type="SAM" id="MobiDB-lite"/>
    </source>
</evidence>
<dbReference type="Gene3D" id="3.30.70.260">
    <property type="match status" value="1"/>
</dbReference>
<dbReference type="Pfam" id="PF21417">
    <property type="entry name" value="TH_ACT"/>
    <property type="match status" value="1"/>
</dbReference>
<feature type="region of interest" description="Disordered" evidence="1">
    <location>
        <begin position="1"/>
        <end position="20"/>
    </location>
</feature>
<dbReference type="AlphaFoldDB" id="A0A5E4DDS3"/>
<accession>A0A5E4DDS3</accession>
<comment type="caution">
    <text evidence="3">The sequence shown here is derived from an EMBL/GenBank/DDBJ whole genome shotgun (WGS) entry which is preliminary data.</text>
</comment>
<sequence length="58" mass="6575">TFEAKIHHLETRPAQRPRAESPHLEYFVRFEVPSGDLAALLSSVRRVSDDVRSAGEDK</sequence>
<organism evidence="3 4">
    <name type="scientific">Marmota monax</name>
    <name type="common">Woodchuck</name>
    <dbReference type="NCBI Taxonomy" id="9995"/>
    <lineage>
        <taxon>Eukaryota</taxon>
        <taxon>Metazoa</taxon>
        <taxon>Chordata</taxon>
        <taxon>Craniata</taxon>
        <taxon>Vertebrata</taxon>
        <taxon>Euteleostomi</taxon>
        <taxon>Mammalia</taxon>
        <taxon>Eutheria</taxon>
        <taxon>Euarchontoglires</taxon>
        <taxon>Glires</taxon>
        <taxon>Rodentia</taxon>
        <taxon>Sciuromorpha</taxon>
        <taxon>Sciuridae</taxon>
        <taxon>Xerinae</taxon>
        <taxon>Marmotini</taxon>
        <taxon>Marmota</taxon>
    </lineage>
</organism>
<feature type="non-terminal residue" evidence="3">
    <location>
        <position position="1"/>
    </location>
</feature>
<proteinExistence type="predicted"/>
<keyword evidence="4" id="KW-1185">Reference proteome</keyword>
<feature type="domain" description="Tyrosine 3-monooxygenase-like ACT" evidence="2">
    <location>
        <begin position="1"/>
        <end position="44"/>
    </location>
</feature>
<evidence type="ECO:0000313" key="3">
    <source>
        <dbReference type="EMBL" id="VTJ92397.1"/>
    </source>
</evidence>
<evidence type="ECO:0000259" key="2">
    <source>
        <dbReference type="Pfam" id="PF21417"/>
    </source>
</evidence>
<dbReference type="InterPro" id="IPR049321">
    <property type="entry name" value="TH_ACT"/>
</dbReference>